<proteinExistence type="predicted"/>
<keyword evidence="3" id="KW-1185">Reference proteome</keyword>
<dbReference type="Gramene" id="OMO72927">
    <property type="protein sequence ID" value="OMO72927"/>
    <property type="gene ID" value="CCACVL1_17511"/>
</dbReference>
<comment type="caution">
    <text evidence="2">The sequence shown here is derived from an EMBL/GenBank/DDBJ whole genome shotgun (WGS) entry which is preliminary data.</text>
</comment>
<evidence type="ECO:0000256" key="1">
    <source>
        <dbReference type="SAM" id="MobiDB-lite"/>
    </source>
</evidence>
<sequence>MAAQQQALTERLDELSRDLSTGRHEGRADGGEGSVNRGRRKRRGVGEIPEATPFVPKCTKLDFPKYDGSIDPLGWINRWSISSGIKIHQQNKKWGWLPSILREMPSCGS</sequence>
<name>A0A1R3HR94_COCAP</name>
<evidence type="ECO:0000313" key="2">
    <source>
        <dbReference type="EMBL" id="OMO72927.1"/>
    </source>
</evidence>
<dbReference type="OrthoDB" id="1749531at2759"/>
<accession>A0A1R3HR94</accession>
<feature type="region of interest" description="Disordered" evidence="1">
    <location>
        <begin position="1"/>
        <end position="51"/>
    </location>
</feature>
<gene>
    <name evidence="2" type="ORF">CCACVL1_17511</name>
</gene>
<dbReference type="EMBL" id="AWWV01011313">
    <property type="protein sequence ID" value="OMO72927.1"/>
    <property type="molecule type" value="Genomic_DNA"/>
</dbReference>
<dbReference type="AlphaFoldDB" id="A0A1R3HR94"/>
<protein>
    <submittedName>
        <fullName evidence="2">Uncharacterized protein</fullName>
    </submittedName>
</protein>
<organism evidence="2 3">
    <name type="scientific">Corchorus capsularis</name>
    <name type="common">Jute</name>
    <dbReference type="NCBI Taxonomy" id="210143"/>
    <lineage>
        <taxon>Eukaryota</taxon>
        <taxon>Viridiplantae</taxon>
        <taxon>Streptophyta</taxon>
        <taxon>Embryophyta</taxon>
        <taxon>Tracheophyta</taxon>
        <taxon>Spermatophyta</taxon>
        <taxon>Magnoliopsida</taxon>
        <taxon>eudicotyledons</taxon>
        <taxon>Gunneridae</taxon>
        <taxon>Pentapetalae</taxon>
        <taxon>rosids</taxon>
        <taxon>malvids</taxon>
        <taxon>Malvales</taxon>
        <taxon>Malvaceae</taxon>
        <taxon>Grewioideae</taxon>
        <taxon>Apeibeae</taxon>
        <taxon>Corchorus</taxon>
    </lineage>
</organism>
<feature type="compositionally biased region" description="Basic and acidic residues" evidence="1">
    <location>
        <begin position="10"/>
        <end position="30"/>
    </location>
</feature>
<evidence type="ECO:0000313" key="3">
    <source>
        <dbReference type="Proteomes" id="UP000188268"/>
    </source>
</evidence>
<reference evidence="2 3" key="1">
    <citation type="submission" date="2013-09" db="EMBL/GenBank/DDBJ databases">
        <title>Corchorus capsularis genome sequencing.</title>
        <authorList>
            <person name="Alam M."/>
            <person name="Haque M.S."/>
            <person name="Islam M.S."/>
            <person name="Emdad E.M."/>
            <person name="Islam M.M."/>
            <person name="Ahmed B."/>
            <person name="Halim A."/>
            <person name="Hossen Q.M.M."/>
            <person name="Hossain M.Z."/>
            <person name="Ahmed R."/>
            <person name="Khan M.M."/>
            <person name="Islam R."/>
            <person name="Rashid M.M."/>
            <person name="Khan S.A."/>
            <person name="Rahman M.S."/>
            <person name="Alam M."/>
        </authorList>
    </citation>
    <scope>NUCLEOTIDE SEQUENCE [LARGE SCALE GENOMIC DNA]</scope>
    <source>
        <strain evidence="3">cv. CVL-1</strain>
        <tissue evidence="2">Whole seedling</tissue>
    </source>
</reference>
<dbReference type="Proteomes" id="UP000188268">
    <property type="component" value="Unassembled WGS sequence"/>
</dbReference>